<accession>A0ABZ1JZ52</accession>
<proteinExistence type="predicted"/>
<dbReference type="InterPro" id="IPR053832">
    <property type="entry name" value="DUF6924"/>
</dbReference>
<dbReference type="GeneID" id="95067885"/>
<feature type="region of interest" description="Disordered" evidence="1">
    <location>
        <begin position="89"/>
        <end position="112"/>
    </location>
</feature>
<keyword evidence="4" id="KW-1185">Reference proteome</keyword>
<evidence type="ECO:0000256" key="1">
    <source>
        <dbReference type="SAM" id="MobiDB-lite"/>
    </source>
</evidence>
<reference evidence="3 4" key="1">
    <citation type="submission" date="2022-10" db="EMBL/GenBank/DDBJ databases">
        <title>The complete genomes of actinobacterial strains from the NBC collection.</title>
        <authorList>
            <person name="Joergensen T.S."/>
            <person name="Alvarez Arevalo M."/>
            <person name="Sterndorff E.B."/>
            <person name="Faurdal D."/>
            <person name="Vuksanovic O."/>
            <person name="Mourched A.-S."/>
            <person name="Charusanti P."/>
            <person name="Shaw S."/>
            <person name="Blin K."/>
            <person name="Weber T."/>
        </authorList>
    </citation>
    <scope>NUCLEOTIDE SEQUENCE [LARGE SCALE GENOMIC DNA]</scope>
    <source>
        <strain evidence="3 4">NBC_00185</strain>
    </source>
</reference>
<dbReference type="Pfam" id="PF21962">
    <property type="entry name" value="DUF6924"/>
    <property type="match status" value="1"/>
</dbReference>
<dbReference type="EMBL" id="CP108135">
    <property type="protein sequence ID" value="WTP64124.1"/>
    <property type="molecule type" value="Genomic_DNA"/>
</dbReference>
<organism evidence="3 4">
    <name type="scientific">[Kitasatospora] papulosa</name>
    <dbReference type="NCBI Taxonomy" id="1464011"/>
    <lineage>
        <taxon>Bacteria</taxon>
        <taxon>Bacillati</taxon>
        <taxon>Actinomycetota</taxon>
        <taxon>Actinomycetes</taxon>
        <taxon>Kitasatosporales</taxon>
        <taxon>Streptomycetaceae</taxon>
        <taxon>Streptomyces</taxon>
    </lineage>
</organism>
<protein>
    <recommendedName>
        <fullName evidence="2">DUF6924 domain-containing protein</fullName>
    </recommendedName>
</protein>
<sequence length="151" mass="16790">MKNLPDTDETLLIRTDHSDQAAWQALLTAVTTPNKNGFLANVHVVDDVAYSDLTTEQAVSVARARGDLLIVADTTALTGPEMPLLAVLPFHEDEDDDYDEDEDEDEETKQEHGELRVIAAELWSIENNISLANMDWEDFVNAADEGVFRGF</sequence>
<dbReference type="RefSeq" id="WP_030638934.1">
    <property type="nucleotide sequence ID" value="NZ_CP108135.1"/>
</dbReference>
<feature type="domain" description="DUF6924" evidence="2">
    <location>
        <begin position="9"/>
        <end position="151"/>
    </location>
</feature>
<feature type="compositionally biased region" description="Acidic residues" evidence="1">
    <location>
        <begin position="92"/>
        <end position="108"/>
    </location>
</feature>
<dbReference type="Proteomes" id="UP001622496">
    <property type="component" value="Chromosome"/>
</dbReference>
<evidence type="ECO:0000259" key="2">
    <source>
        <dbReference type="Pfam" id="PF21962"/>
    </source>
</evidence>
<gene>
    <name evidence="3" type="ORF">OG560_01380</name>
</gene>
<evidence type="ECO:0000313" key="4">
    <source>
        <dbReference type="Proteomes" id="UP001622496"/>
    </source>
</evidence>
<name>A0ABZ1JZ52_9ACTN</name>
<evidence type="ECO:0000313" key="3">
    <source>
        <dbReference type="EMBL" id="WTP64124.1"/>
    </source>
</evidence>